<gene>
    <name evidence="1" type="ORF">ACOLOM_LOCUS3386</name>
</gene>
<protein>
    <submittedName>
        <fullName evidence="1">4504_t:CDS:1</fullName>
    </submittedName>
</protein>
<name>A0ACA9L7F5_9GLOM</name>
<keyword evidence="2" id="KW-1185">Reference proteome</keyword>
<evidence type="ECO:0000313" key="1">
    <source>
        <dbReference type="EMBL" id="CAG8514869.1"/>
    </source>
</evidence>
<dbReference type="Proteomes" id="UP000789525">
    <property type="component" value="Unassembled WGS sequence"/>
</dbReference>
<evidence type="ECO:0000313" key="2">
    <source>
        <dbReference type="Proteomes" id="UP000789525"/>
    </source>
</evidence>
<organism evidence="1 2">
    <name type="scientific">Acaulospora colombiana</name>
    <dbReference type="NCBI Taxonomy" id="27376"/>
    <lineage>
        <taxon>Eukaryota</taxon>
        <taxon>Fungi</taxon>
        <taxon>Fungi incertae sedis</taxon>
        <taxon>Mucoromycota</taxon>
        <taxon>Glomeromycotina</taxon>
        <taxon>Glomeromycetes</taxon>
        <taxon>Diversisporales</taxon>
        <taxon>Acaulosporaceae</taxon>
        <taxon>Acaulospora</taxon>
    </lineage>
</organism>
<dbReference type="EMBL" id="CAJVPT010004996">
    <property type="protein sequence ID" value="CAG8514869.1"/>
    <property type="molecule type" value="Genomic_DNA"/>
</dbReference>
<accession>A0ACA9L7F5</accession>
<proteinExistence type="predicted"/>
<comment type="caution">
    <text evidence="1">The sequence shown here is derived from an EMBL/GenBank/DDBJ whole genome shotgun (WGS) entry which is preliminary data.</text>
</comment>
<sequence length="691" mass="78094">MDMRLGLRVSDEEVDSRVAPQSTSSQIEPFSATSSTPPHSHGSPNITDISSADEEKDVCASIGQTQANDDVTGPLLSSDVTSLDDQVQSANVGEYFAKEDLAYSAHEHFQEGDRFENPNHSNPSSIQSENYYCDEERSDTYVRDFQSFATAATSNGTNREELSETQHSNDQLHYLLNGNNRNCFDVSSSSINNNFEQDTYIFNSDHNHVSSEWHSIVTRSSSMSSPNRHEISNVNSTQGDLYGKGQAPLLPGPIPTTTSYSTISPYLPGDENEQNLGRRSLYSEPVFRSWQQQQTIRTESTGYHRKDTSASLDQRPNSKFEEVCDNVEECNQRTLPLGMKTTINSLSNFPSFMEPSRPNFQHLACCDDPCCKEACGYDGNSWNGTDNNSDYAALVQYQPSSMDHTDSRSNVPTIRWNENLTNQGNSPIPSQNSSLPTNNRYFQSQSHKRAIQDNFFVDMAYNESNSSSYLLPTISNVQRKPANDIFCKRTKSMVNNSNSVSIIASDDGNSEDMLMPITSSIGFGNHDAMIQKYESYQLRPKIDLNDNIPETPEPPFDVSDQRPDSRPRRQKLKYPGDMYTPQWVRYSGHSKEGYCDNCKPGKWLQLKNSAYWYHKQFYHGISSVSGKMFVPPLETRKFETGDCTEGLCHQCNQWVPISTSKKKNSMLWFRHAHKCHVYVKPKNYPPSGKRR</sequence>
<reference evidence="1" key="1">
    <citation type="submission" date="2021-06" db="EMBL/GenBank/DDBJ databases">
        <authorList>
            <person name="Kallberg Y."/>
            <person name="Tangrot J."/>
            <person name="Rosling A."/>
        </authorList>
    </citation>
    <scope>NUCLEOTIDE SEQUENCE</scope>
    <source>
        <strain evidence="1">CL356</strain>
    </source>
</reference>